<reference evidence="2 3" key="1">
    <citation type="journal article" date="2014" name="Am. J. Bot.">
        <title>Genome assembly and annotation for red clover (Trifolium pratense; Fabaceae).</title>
        <authorList>
            <person name="Istvanek J."/>
            <person name="Jaros M."/>
            <person name="Krenek A."/>
            <person name="Repkova J."/>
        </authorList>
    </citation>
    <scope>NUCLEOTIDE SEQUENCE [LARGE SCALE GENOMIC DNA]</scope>
    <source>
        <strain evidence="3">cv. Tatra</strain>
        <tissue evidence="2">Young leaves</tissue>
    </source>
</reference>
<evidence type="ECO:0000259" key="1">
    <source>
        <dbReference type="Pfam" id="PF13966"/>
    </source>
</evidence>
<dbReference type="Proteomes" id="UP000236291">
    <property type="component" value="Unassembled WGS sequence"/>
</dbReference>
<comment type="caution">
    <text evidence="2">The sequence shown here is derived from an EMBL/GenBank/DDBJ whole genome shotgun (WGS) entry which is preliminary data.</text>
</comment>
<protein>
    <submittedName>
        <fullName evidence="2">RNA-directed DNA polymerase (Reverse transcriptase)</fullName>
    </submittedName>
</protein>
<dbReference type="Pfam" id="PF13966">
    <property type="entry name" value="zf-RVT"/>
    <property type="match status" value="1"/>
</dbReference>
<dbReference type="AlphaFoldDB" id="A0A2K3LL11"/>
<dbReference type="InterPro" id="IPR026960">
    <property type="entry name" value="RVT-Znf"/>
</dbReference>
<evidence type="ECO:0000313" key="2">
    <source>
        <dbReference type="EMBL" id="PNX79213.1"/>
    </source>
</evidence>
<gene>
    <name evidence="2" type="ORF">L195_g035197</name>
</gene>
<organism evidence="2 3">
    <name type="scientific">Trifolium pratense</name>
    <name type="common">Red clover</name>
    <dbReference type="NCBI Taxonomy" id="57577"/>
    <lineage>
        <taxon>Eukaryota</taxon>
        <taxon>Viridiplantae</taxon>
        <taxon>Streptophyta</taxon>
        <taxon>Embryophyta</taxon>
        <taxon>Tracheophyta</taxon>
        <taxon>Spermatophyta</taxon>
        <taxon>Magnoliopsida</taxon>
        <taxon>eudicotyledons</taxon>
        <taxon>Gunneridae</taxon>
        <taxon>Pentapetalae</taxon>
        <taxon>rosids</taxon>
        <taxon>fabids</taxon>
        <taxon>Fabales</taxon>
        <taxon>Fabaceae</taxon>
        <taxon>Papilionoideae</taxon>
        <taxon>50 kb inversion clade</taxon>
        <taxon>NPAAA clade</taxon>
        <taxon>Hologalegina</taxon>
        <taxon>IRL clade</taxon>
        <taxon>Trifolieae</taxon>
        <taxon>Trifolium</taxon>
    </lineage>
</organism>
<name>A0A2K3LL11_TRIPR</name>
<keyword evidence="2" id="KW-0548">Nucleotidyltransferase</keyword>
<sequence length="340" mass="38827">MRGLGLRKLDVMNQACLIKLGWKLQSGGEEYWCSVLRGKYNGNIGQNRRAESGVGPNLWNALNDIKPMLDRFSYWHVGNGCDTWIEEGLCLDQHINIPIVLPPHVDNGRDERVGVGGNKKDFSVTSMYNNLRGFNKYDAHYMWCKVWKLKAPERVRTFIWLVMHNKLLTNSLKSVTGLSHAMCSYCRVVEETTLHVLRDCTLAKEIWGPAVPVASRRNWNAFWAMACYLLWNWRNKELHVRPNRPVHQVKKMAAADYIHVMQNNNIMVNRTQVASMVGWVPPKDDFIKLNTDGASKKMQLAGCGDRRGCSWQPMEVDSLQENSNLVTTKNGHKVGKTATK</sequence>
<keyword evidence="2" id="KW-0808">Transferase</keyword>
<reference evidence="2 3" key="2">
    <citation type="journal article" date="2017" name="Front. Plant Sci.">
        <title>Gene Classification and Mining of Molecular Markers Useful in Red Clover (Trifolium pratense) Breeding.</title>
        <authorList>
            <person name="Istvanek J."/>
            <person name="Dluhosova J."/>
            <person name="Dluhos P."/>
            <person name="Patkova L."/>
            <person name="Nedelnik J."/>
            <person name="Repkova J."/>
        </authorList>
    </citation>
    <scope>NUCLEOTIDE SEQUENCE [LARGE SCALE GENOMIC DNA]</scope>
    <source>
        <strain evidence="3">cv. Tatra</strain>
        <tissue evidence="2">Young leaves</tissue>
    </source>
</reference>
<dbReference type="EMBL" id="ASHM01035530">
    <property type="protein sequence ID" value="PNX79213.1"/>
    <property type="molecule type" value="Genomic_DNA"/>
</dbReference>
<dbReference type="GO" id="GO:0003964">
    <property type="term" value="F:RNA-directed DNA polymerase activity"/>
    <property type="evidence" value="ECO:0007669"/>
    <property type="project" value="UniProtKB-KW"/>
</dbReference>
<feature type="domain" description="Reverse transcriptase zinc-binding" evidence="1">
    <location>
        <begin position="122"/>
        <end position="207"/>
    </location>
</feature>
<proteinExistence type="predicted"/>
<accession>A0A2K3LL11</accession>
<keyword evidence="2" id="KW-0695">RNA-directed DNA polymerase</keyword>
<evidence type="ECO:0000313" key="3">
    <source>
        <dbReference type="Proteomes" id="UP000236291"/>
    </source>
</evidence>